<dbReference type="PANTHER" id="PTHR48081">
    <property type="entry name" value="AB HYDROLASE SUPERFAMILY PROTEIN C4A8.06C"/>
    <property type="match status" value="1"/>
</dbReference>
<keyword evidence="4" id="KW-1185">Reference proteome</keyword>
<dbReference type="AlphaFoldDB" id="A0A6L7G3E5"/>
<dbReference type="Pfam" id="PF20434">
    <property type="entry name" value="BD-FAE"/>
    <property type="match status" value="1"/>
</dbReference>
<organism evidence="3 4">
    <name type="scientific">Pseudooceanicola albus</name>
    <dbReference type="NCBI Taxonomy" id="2692189"/>
    <lineage>
        <taxon>Bacteria</taxon>
        <taxon>Pseudomonadati</taxon>
        <taxon>Pseudomonadota</taxon>
        <taxon>Alphaproteobacteria</taxon>
        <taxon>Rhodobacterales</taxon>
        <taxon>Paracoccaceae</taxon>
        <taxon>Pseudooceanicola</taxon>
    </lineage>
</organism>
<dbReference type="InterPro" id="IPR049492">
    <property type="entry name" value="BD-FAE-like_dom"/>
</dbReference>
<dbReference type="EMBL" id="WUMU01000006">
    <property type="protein sequence ID" value="MXN17900.1"/>
    <property type="molecule type" value="Genomic_DNA"/>
</dbReference>
<sequence length="267" mass="28924">MHHEIRFGGSAEAPLLADLYCPEGPGPHPLVIAVCGGGWVRGHRRSLAQWGRHLADRGLALASIDYRKSDRGVAFPGNAEDVAGALRHFSQQGGALGLDPARIALLGVSAGAHLAALVTLSKAFDVPRPRALACIYGVYDLVAHWQSDLIGHARPGTDRTERMLGATPYDDPQLYHDASPLRQITYETALPSLFVWGHQDRVIQPAQSAAMALAMRQAGAMVRVLELPDADHFWFSEEDLSDPTSHSARVAGPLTRFLRQQLEVALP</sequence>
<keyword evidence="1 3" id="KW-0378">Hydrolase</keyword>
<comment type="caution">
    <text evidence="3">The sequence shown here is derived from an EMBL/GenBank/DDBJ whole genome shotgun (WGS) entry which is preliminary data.</text>
</comment>
<accession>A0A6L7G3E5</accession>
<dbReference type="PANTHER" id="PTHR48081:SF33">
    <property type="entry name" value="KYNURENINE FORMAMIDASE"/>
    <property type="match status" value="1"/>
</dbReference>
<dbReference type="InterPro" id="IPR050300">
    <property type="entry name" value="GDXG_lipolytic_enzyme"/>
</dbReference>
<reference evidence="3 4" key="1">
    <citation type="submission" date="2019-12" db="EMBL/GenBank/DDBJ databases">
        <authorList>
            <person name="Li M."/>
        </authorList>
    </citation>
    <scope>NUCLEOTIDE SEQUENCE [LARGE SCALE GENOMIC DNA]</scope>
    <source>
        <strain evidence="3 4">GBMRC 2024</strain>
    </source>
</reference>
<gene>
    <name evidence="3" type="ORF">GR170_08640</name>
</gene>
<feature type="domain" description="BD-FAE-like" evidence="2">
    <location>
        <begin position="18"/>
        <end position="212"/>
    </location>
</feature>
<dbReference type="InterPro" id="IPR029058">
    <property type="entry name" value="AB_hydrolase_fold"/>
</dbReference>
<evidence type="ECO:0000313" key="4">
    <source>
        <dbReference type="Proteomes" id="UP000477911"/>
    </source>
</evidence>
<name>A0A6L7G3E5_9RHOB</name>
<dbReference type="SUPFAM" id="SSF53474">
    <property type="entry name" value="alpha/beta-Hydrolases"/>
    <property type="match status" value="1"/>
</dbReference>
<protein>
    <submittedName>
        <fullName evidence="3">Alpha/beta hydrolase fold domain-containing protein</fullName>
    </submittedName>
</protein>
<dbReference type="RefSeq" id="WP_160893695.1">
    <property type="nucleotide sequence ID" value="NZ_WUMU01000006.1"/>
</dbReference>
<dbReference type="GO" id="GO:0016787">
    <property type="term" value="F:hydrolase activity"/>
    <property type="evidence" value="ECO:0007669"/>
    <property type="project" value="UniProtKB-KW"/>
</dbReference>
<dbReference type="Gene3D" id="3.40.50.1820">
    <property type="entry name" value="alpha/beta hydrolase"/>
    <property type="match status" value="1"/>
</dbReference>
<evidence type="ECO:0000313" key="3">
    <source>
        <dbReference type="EMBL" id="MXN17900.1"/>
    </source>
</evidence>
<evidence type="ECO:0000256" key="1">
    <source>
        <dbReference type="ARBA" id="ARBA00022801"/>
    </source>
</evidence>
<proteinExistence type="predicted"/>
<dbReference type="Proteomes" id="UP000477911">
    <property type="component" value="Unassembled WGS sequence"/>
</dbReference>
<evidence type="ECO:0000259" key="2">
    <source>
        <dbReference type="Pfam" id="PF20434"/>
    </source>
</evidence>